<sequence>MSAARRHHQPVPATSCAKNSGCPGRSGPRAGAEQAMAVLLAPSILDRQQPGHDLLEAACAYRRPSGSGWTWSRRPGRSPCTPDGMADMSVARSVNSLIASRLVDAVLALGAGFHQQRERLRPVEAEVRKNWPYSSQPRGSPPEAAGTFPLATVIRSSAWVALSASPDPISVDTTAWPRPRRCPRGGVRLHLDREVLDRLRIALGYELRGRHACTACIASAPTRRSLAVDVAGDLAELLGRPGHRPARPASPWPCPVPGPGGAGTDAGGEAAPMSGPCWRIDSPACWSFCLADLMPRSRACRQRAGTRPAHQLERHEITSTVGSRTVRAVTGGTVRGCPPVTGA</sequence>
<evidence type="ECO:0000313" key="3">
    <source>
        <dbReference type="Proteomes" id="UP000198959"/>
    </source>
</evidence>
<accession>A0A1C6TKW7</accession>
<evidence type="ECO:0000313" key="2">
    <source>
        <dbReference type="EMBL" id="SCL42203.1"/>
    </source>
</evidence>
<feature type="region of interest" description="Disordered" evidence="1">
    <location>
        <begin position="1"/>
        <end position="29"/>
    </location>
</feature>
<evidence type="ECO:0000256" key="1">
    <source>
        <dbReference type="SAM" id="MobiDB-lite"/>
    </source>
</evidence>
<dbReference type="STRING" id="145854.GA0074692_6708"/>
<gene>
    <name evidence="2" type="ORF">GA0074692_6708</name>
</gene>
<organism evidence="2 3">
    <name type="scientific">Micromonospora pallida</name>
    <dbReference type="NCBI Taxonomy" id="145854"/>
    <lineage>
        <taxon>Bacteria</taxon>
        <taxon>Bacillati</taxon>
        <taxon>Actinomycetota</taxon>
        <taxon>Actinomycetes</taxon>
        <taxon>Micromonosporales</taxon>
        <taxon>Micromonosporaceae</taxon>
        <taxon>Micromonospora</taxon>
    </lineage>
</organism>
<proteinExistence type="predicted"/>
<dbReference type="AlphaFoldDB" id="A0A1C6TKW7"/>
<protein>
    <submittedName>
        <fullName evidence="2">Uncharacterized protein</fullName>
    </submittedName>
</protein>
<reference evidence="3" key="1">
    <citation type="submission" date="2016-06" db="EMBL/GenBank/DDBJ databases">
        <authorList>
            <person name="Varghese N."/>
            <person name="Submissions Spin"/>
        </authorList>
    </citation>
    <scope>NUCLEOTIDE SEQUENCE [LARGE SCALE GENOMIC DNA]</scope>
    <source>
        <strain evidence="3">DSM 43817</strain>
    </source>
</reference>
<name>A0A1C6TKW7_9ACTN</name>
<keyword evidence="3" id="KW-1185">Reference proteome</keyword>
<dbReference type="EMBL" id="FMHW01000002">
    <property type="protein sequence ID" value="SCL42203.1"/>
    <property type="molecule type" value="Genomic_DNA"/>
</dbReference>
<dbReference type="Proteomes" id="UP000198959">
    <property type="component" value="Unassembled WGS sequence"/>
</dbReference>